<evidence type="ECO:0000313" key="3">
    <source>
        <dbReference type="Proteomes" id="UP000014216"/>
    </source>
</evidence>
<dbReference type="OrthoDB" id="9775658at2"/>
<dbReference type="Gene3D" id="1.10.287.110">
    <property type="entry name" value="DnaJ domain"/>
    <property type="match status" value="1"/>
</dbReference>
<dbReference type="Pfam" id="PF00226">
    <property type="entry name" value="DnaJ"/>
    <property type="match status" value="1"/>
</dbReference>
<dbReference type="RefSeq" id="WP_006967230.1">
    <property type="nucleotide sequence ID" value="NZ_APJX01000007.1"/>
</dbReference>
<feature type="domain" description="J" evidence="1">
    <location>
        <begin position="272"/>
        <end position="329"/>
    </location>
</feature>
<dbReference type="Proteomes" id="UP000014216">
    <property type="component" value="Unassembled WGS sequence"/>
</dbReference>
<dbReference type="PROSITE" id="PS50076">
    <property type="entry name" value="DNAJ_2"/>
    <property type="match status" value="1"/>
</dbReference>
<dbReference type="EMBL" id="APJX01000007">
    <property type="protein sequence ID" value="EMS78722.1"/>
    <property type="molecule type" value="Genomic_DNA"/>
</dbReference>
<proteinExistence type="predicted"/>
<dbReference type="InterPro" id="IPR036869">
    <property type="entry name" value="J_dom_sf"/>
</dbReference>
<dbReference type="SUPFAM" id="SSF46565">
    <property type="entry name" value="Chaperone J-domain"/>
    <property type="match status" value="1"/>
</dbReference>
<evidence type="ECO:0000313" key="2">
    <source>
        <dbReference type="EMBL" id="EMS78722.1"/>
    </source>
</evidence>
<dbReference type="AlphaFoldDB" id="S0G3G3"/>
<evidence type="ECO:0000259" key="1">
    <source>
        <dbReference type="PROSITE" id="PS50076"/>
    </source>
</evidence>
<keyword evidence="3" id="KW-1185">Reference proteome</keyword>
<dbReference type="InterPro" id="IPR001623">
    <property type="entry name" value="DnaJ_domain"/>
</dbReference>
<dbReference type="CDD" id="cd06257">
    <property type="entry name" value="DnaJ"/>
    <property type="match status" value="1"/>
</dbReference>
<accession>S0G3G3</accession>
<sequence>MYLAKVRKNRQTIYCLRESIREASVHGFQEICALGPQPGAWIDYPGGNAWHLCDELVHRIAQKARQFDPDLLEDLFWPFVRPDIRQATAHFRERNKTSTYRRMTRDEKKSVARSTHAFDKRRAHFLKFGNMDQGPLVNMPPALFRKLKGKCRDEIEQRFMQQESRLSHRELKSYVYTIFDLQRFFKGFLAKKMPHALDQKKVDTFFIQELCDLNKRLFRQSGHLHDYLIRYVVMFFDHPYGESVLLEEMEQDFRFRSRFFHPPPKPAVSRSRAREIFNLTATEFKAMDKRSLTRRFRKLARKHHPDKGGSHDKFVELSEAYQALLAKINPPG</sequence>
<organism evidence="2 3">
    <name type="scientific">Desulfotignum phosphitoxidans DSM 13687</name>
    <dbReference type="NCBI Taxonomy" id="1286635"/>
    <lineage>
        <taxon>Bacteria</taxon>
        <taxon>Pseudomonadati</taxon>
        <taxon>Thermodesulfobacteriota</taxon>
        <taxon>Desulfobacteria</taxon>
        <taxon>Desulfobacterales</taxon>
        <taxon>Desulfobacteraceae</taxon>
        <taxon>Desulfotignum</taxon>
    </lineage>
</organism>
<gene>
    <name evidence="2" type="primary">terC</name>
    <name evidence="2" type="ORF">Dpo_7c01980</name>
</gene>
<protein>
    <submittedName>
        <fullName evidence="2">DnaJ domain-containing protein TerC</fullName>
    </submittedName>
</protein>
<dbReference type="SMART" id="SM00271">
    <property type="entry name" value="DnaJ"/>
    <property type="match status" value="1"/>
</dbReference>
<reference evidence="2 3" key="1">
    <citation type="journal article" date="2013" name="Genome Announc.">
        <title>Draft Genome Sequence of Desulfotignum phosphitoxidans DSM 13687 Strain FiPS-3.</title>
        <authorList>
            <person name="Poehlein A."/>
            <person name="Daniel R."/>
            <person name="Simeonova D.D."/>
        </authorList>
    </citation>
    <scope>NUCLEOTIDE SEQUENCE [LARGE SCALE GENOMIC DNA]</scope>
    <source>
        <strain evidence="2 3">DSM 13687</strain>
    </source>
</reference>
<name>S0G3G3_9BACT</name>
<comment type="caution">
    <text evidence="2">The sequence shown here is derived from an EMBL/GenBank/DDBJ whole genome shotgun (WGS) entry which is preliminary data.</text>
</comment>